<dbReference type="InterPro" id="IPR017871">
    <property type="entry name" value="ABC_transporter-like_CS"/>
</dbReference>
<dbReference type="SMART" id="SM00382">
    <property type="entry name" value="AAA"/>
    <property type="match status" value="1"/>
</dbReference>
<evidence type="ECO:0000313" key="6">
    <source>
        <dbReference type="Proteomes" id="UP000028486"/>
    </source>
</evidence>
<dbReference type="Proteomes" id="UP000028486">
    <property type="component" value="Chromosome"/>
</dbReference>
<dbReference type="EMBL" id="CP009043">
    <property type="protein sequence ID" value="AII14558.1"/>
    <property type="molecule type" value="Genomic_DNA"/>
</dbReference>
<dbReference type="Gene3D" id="3.40.50.300">
    <property type="entry name" value="P-loop containing nucleotide triphosphate hydrolases"/>
    <property type="match status" value="1"/>
</dbReference>
<keyword evidence="6" id="KW-1185">Reference proteome</keyword>
<organism evidence="5 6">
    <name type="scientific">Campylobacter iguaniorum</name>
    <dbReference type="NCBI Taxonomy" id="1244531"/>
    <lineage>
        <taxon>Bacteria</taxon>
        <taxon>Pseudomonadati</taxon>
        <taxon>Campylobacterota</taxon>
        <taxon>Epsilonproteobacteria</taxon>
        <taxon>Campylobacterales</taxon>
        <taxon>Campylobacteraceae</taxon>
        <taxon>Campylobacter</taxon>
    </lineage>
</organism>
<evidence type="ECO:0000259" key="4">
    <source>
        <dbReference type="PROSITE" id="PS50893"/>
    </source>
</evidence>
<evidence type="ECO:0000256" key="1">
    <source>
        <dbReference type="ARBA" id="ARBA00022448"/>
    </source>
</evidence>
<proteinExistence type="predicted"/>
<dbReference type="SUPFAM" id="SSF52540">
    <property type="entry name" value="P-loop containing nucleoside triphosphate hydrolases"/>
    <property type="match status" value="1"/>
</dbReference>
<dbReference type="PANTHER" id="PTHR42781">
    <property type="entry name" value="SPERMIDINE/PUTRESCINE IMPORT ATP-BINDING PROTEIN POTA"/>
    <property type="match status" value="1"/>
</dbReference>
<accession>A0A076FA16</accession>
<dbReference type="eggNOG" id="COG1116">
    <property type="taxonomic scope" value="Bacteria"/>
</dbReference>
<gene>
    <name evidence="5" type="ORF">CIG1485E_0712</name>
</gene>
<name>A0A076FA16_9BACT</name>
<dbReference type="Pfam" id="PF00005">
    <property type="entry name" value="ABC_tran"/>
    <property type="match status" value="1"/>
</dbReference>
<keyword evidence="1" id="KW-0813">Transport</keyword>
<dbReference type="PROSITE" id="PS50893">
    <property type="entry name" value="ABC_TRANSPORTER_2"/>
    <property type="match status" value="1"/>
</dbReference>
<dbReference type="STRING" id="1244531.CIG2463D_0713"/>
<dbReference type="InterPro" id="IPR027417">
    <property type="entry name" value="P-loop_NTPase"/>
</dbReference>
<dbReference type="PATRIC" id="fig|1244531.5.peg.709"/>
<dbReference type="InterPro" id="IPR003439">
    <property type="entry name" value="ABC_transporter-like_ATP-bd"/>
</dbReference>
<evidence type="ECO:0000256" key="3">
    <source>
        <dbReference type="ARBA" id="ARBA00022840"/>
    </source>
</evidence>
<dbReference type="InterPro" id="IPR050093">
    <property type="entry name" value="ABC_SmlMolc_Importer"/>
</dbReference>
<dbReference type="GO" id="GO:0005524">
    <property type="term" value="F:ATP binding"/>
    <property type="evidence" value="ECO:0007669"/>
    <property type="project" value="UniProtKB-KW"/>
</dbReference>
<dbReference type="AlphaFoldDB" id="A0A076FA16"/>
<dbReference type="OrthoDB" id="9814623at2"/>
<dbReference type="GO" id="GO:0016887">
    <property type="term" value="F:ATP hydrolysis activity"/>
    <property type="evidence" value="ECO:0007669"/>
    <property type="project" value="InterPro"/>
</dbReference>
<evidence type="ECO:0000256" key="2">
    <source>
        <dbReference type="ARBA" id="ARBA00022741"/>
    </source>
</evidence>
<dbReference type="PANTHER" id="PTHR42781:SF8">
    <property type="entry name" value="BICARBONATE TRANSPORT ATP-BINDING PROTEIN CMPC"/>
    <property type="match status" value="1"/>
</dbReference>
<dbReference type="HOGENOM" id="CLU_000604_1_22_7"/>
<sequence length="247" mass="27495">MIKISNLKKSFGNAQILKDINLNIDKNEFCVLLGASGSGKTTLLKILSGHSSFDSGEVGIDGVKFKGQIASHKSRQIITQNYSLMPWMNAINNIKFALKCSGIKDKNELEKTAQKFLNLVHLGGKESFYPHSLSGGQQQRIAIARALSLNPKVLFLDEPFSALDPITRANLQTELKNIATNSTVIFVTHDIDEALFLGDKIVVLHSGAIIKEIKNPRFQPNHAKYFEIKAEIFRLINGEDNQIEYQI</sequence>
<dbReference type="PROSITE" id="PS00211">
    <property type="entry name" value="ABC_TRANSPORTER_1"/>
    <property type="match status" value="1"/>
</dbReference>
<evidence type="ECO:0000313" key="5">
    <source>
        <dbReference type="EMBL" id="AII14558.1"/>
    </source>
</evidence>
<dbReference type="KEGG" id="caj:CIG1485E_0712"/>
<protein>
    <submittedName>
        <fullName evidence="5">Nitrate/sulfonate/bicarbonate ABC transporter, ATP-binding protein</fullName>
    </submittedName>
</protein>
<dbReference type="InterPro" id="IPR003593">
    <property type="entry name" value="AAA+_ATPase"/>
</dbReference>
<keyword evidence="3 5" id="KW-0067">ATP-binding</keyword>
<reference evidence="6" key="1">
    <citation type="journal article" date="2014" name="Genome Announc.">
        <title>Complete Genome Sequence of Campylobacter iguaniorum Strain 1485ET, Isolated from a Bearded Dragon (Pogona vitticeps).</title>
        <authorList>
            <person name="Gilbert M.J."/>
            <person name="Miller W.G."/>
            <person name="Yee E."/>
            <person name="Kik M."/>
            <person name="Wagenaar J.A."/>
            <person name="Duim B."/>
        </authorList>
    </citation>
    <scope>NUCLEOTIDE SEQUENCE [LARGE SCALE GENOMIC DNA]</scope>
    <source>
        <strain evidence="6">1485E</strain>
    </source>
</reference>
<feature type="domain" description="ABC transporter" evidence="4">
    <location>
        <begin position="2"/>
        <end position="231"/>
    </location>
</feature>
<keyword evidence="2" id="KW-0547">Nucleotide-binding</keyword>
<dbReference type="RefSeq" id="WP_038453763.1">
    <property type="nucleotide sequence ID" value="NZ_CP009043.1"/>
</dbReference>